<feature type="binding site" evidence="6">
    <location>
        <position position="89"/>
    </location>
    <ligand>
        <name>Mg(2+)</name>
        <dbReference type="ChEBI" id="CHEBI:18420"/>
    </ligand>
</feature>
<dbReference type="GO" id="GO:0016853">
    <property type="term" value="F:isomerase activity"/>
    <property type="evidence" value="ECO:0007669"/>
    <property type="project" value="UniProtKB-KW"/>
</dbReference>
<dbReference type="RefSeq" id="WP_245887086.1">
    <property type="nucleotide sequence ID" value="NZ_PVTF01000009.1"/>
</dbReference>
<keyword evidence="4" id="KW-0378">Hydrolase</keyword>
<accession>A0A2T0SXK3</accession>
<dbReference type="PIRSF" id="PIRSF017340">
    <property type="entry name" value="Nudix_hydro"/>
    <property type="match status" value="1"/>
</dbReference>
<keyword evidence="5 6" id="KW-0460">Magnesium</keyword>
<keyword evidence="3 6" id="KW-0479">Metal-binding</keyword>
<evidence type="ECO:0000256" key="5">
    <source>
        <dbReference type="ARBA" id="ARBA00022842"/>
    </source>
</evidence>
<keyword evidence="8" id="KW-0413">Isomerase</keyword>
<dbReference type="GO" id="GO:0046872">
    <property type="term" value="F:metal ion binding"/>
    <property type="evidence" value="ECO:0007669"/>
    <property type="project" value="UniProtKB-KW"/>
</dbReference>
<evidence type="ECO:0000256" key="4">
    <source>
        <dbReference type="ARBA" id="ARBA00022801"/>
    </source>
</evidence>
<evidence type="ECO:0000313" key="9">
    <source>
        <dbReference type="Proteomes" id="UP000239494"/>
    </source>
</evidence>
<dbReference type="InterPro" id="IPR000086">
    <property type="entry name" value="NUDIX_hydrolase_dom"/>
</dbReference>
<protein>
    <submittedName>
        <fullName evidence="8">Isopentenyldiphosphate isomerase</fullName>
    </submittedName>
</protein>
<comment type="similarity">
    <text evidence="2">Belongs to the Nudix hydrolase family.</text>
</comment>
<evidence type="ECO:0000256" key="6">
    <source>
        <dbReference type="PIRSR" id="PIRSR017340-1"/>
    </source>
</evidence>
<evidence type="ECO:0000256" key="2">
    <source>
        <dbReference type="ARBA" id="ARBA00005582"/>
    </source>
</evidence>
<evidence type="ECO:0000259" key="7">
    <source>
        <dbReference type="PROSITE" id="PS51462"/>
    </source>
</evidence>
<dbReference type="PROSITE" id="PS51462">
    <property type="entry name" value="NUDIX"/>
    <property type="match status" value="1"/>
</dbReference>
<dbReference type="SUPFAM" id="SSF55811">
    <property type="entry name" value="Nudix"/>
    <property type="match status" value="1"/>
</dbReference>
<dbReference type="CDD" id="cd04697">
    <property type="entry name" value="NUDIX_Hydrolase"/>
    <property type="match status" value="1"/>
</dbReference>
<dbReference type="AlphaFoldDB" id="A0A2T0SXK3"/>
<dbReference type="GO" id="GO:0016817">
    <property type="term" value="F:hydrolase activity, acting on acid anhydrides"/>
    <property type="evidence" value="ECO:0007669"/>
    <property type="project" value="InterPro"/>
</dbReference>
<feature type="binding site" evidence="6">
    <location>
        <position position="85"/>
    </location>
    <ligand>
        <name>Mg(2+)</name>
        <dbReference type="ChEBI" id="CHEBI:18420"/>
    </ligand>
</feature>
<dbReference type="Pfam" id="PF00293">
    <property type="entry name" value="NUDIX"/>
    <property type="match status" value="1"/>
</dbReference>
<organism evidence="8 9">
    <name type="scientific">Umezawaea tangerina</name>
    <dbReference type="NCBI Taxonomy" id="84725"/>
    <lineage>
        <taxon>Bacteria</taxon>
        <taxon>Bacillati</taxon>
        <taxon>Actinomycetota</taxon>
        <taxon>Actinomycetes</taxon>
        <taxon>Pseudonocardiales</taxon>
        <taxon>Pseudonocardiaceae</taxon>
        <taxon>Umezawaea</taxon>
    </lineage>
</organism>
<dbReference type="InterPro" id="IPR015797">
    <property type="entry name" value="NUDIX_hydrolase-like_dom_sf"/>
</dbReference>
<dbReference type="InterPro" id="IPR020084">
    <property type="entry name" value="NUDIX_hydrolase_CS"/>
</dbReference>
<evidence type="ECO:0000313" key="8">
    <source>
        <dbReference type="EMBL" id="PRY38148.1"/>
    </source>
</evidence>
<name>A0A2T0SXK3_9PSEU</name>
<keyword evidence="9" id="KW-1185">Reference proteome</keyword>
<dbReference type="Proteomes" id="UP000239494">
    <property type="component" value="Unassembled WGS sequence"/>
</dbReference>
<gene>
    <name evidence="8" type="ORF">CLV43_109368</name>
</gene>
<feature type="domain" description="Nudix hydrolase" evidence="7">
    <location>
        <begin position="31"/>
        <end position="160"/>
    </location>
</feature>
<evidence type="ECO:0000256" key="1">
    <source>
        <dbReference type="ARBA" id="ARBA00001946"/>
    </source>
</evidence>
<dbReference type="EMBL" id="PVTF01000009">
    <property type="protein sequence ID" value="PRY38148.1"/>
    <property type="molecule type" value="Genomic_DNA"/>
</dbReference>
<reference evidence="8 9" key="1">
    <citation type="submission" date="2018-03" db="EMBL/GenBank/DDBJ databases">
        <title>Genomic Encyclopedia of Archaeal and Bacterial Type Strains, Phase II (KMG-II): from individual species to whole genera.</title>
        <authorList>
            <person name="Goeker M."/>
        </authorList>
    </citation>
    <scope>NUCLEOTIDE SEQUENCE [LARGE SCALE GENOMIC DNA]</scope>
    <source>
        <strain evidence="8 9">DSM 44720</strain>
    </source>
</reference>
<sequence>MTSSLELVAVFAEDGTPLPGRPRGDVRAEGLWHACASILVRSPDGRRVYVHRRTDTKDVYPGLHDCWAGGVLADGEDPDACAERELAEELGVRGVPLTRSFSTRFVDPPIRYFAHVYEVRTDGPFVHQPEEVASGGWMDLDELRVRVDDPEWAVVPDGRALFLEWLARGEG</sequence>
<dbReference type="PROSITE" id="PS00893">
    <property type="entry name" value="NUDIX_BOX"/>
    <property type="match status" value="1"/>
</dbReference>
<evidence type="ECO:0000256" key="3">
    <source>
        <dbReference type="ARBA" id="ARBA00022723"/>
    </source>
</evidence>
<comment type="cofactor">
    <cofactor evidence="1">
        <name>Mg(2+)</name>
        <dbReference type="ChEBI" id="CHEBI:18420"/>
    </cofactor>
</comment>
<dbReference type="InterPro" id="IPR024195">
    <property type="entry name" value="NUDIX_hydrolase_YfcD_pred"/>
</dbReference>
<dbReference type="Gene3D" id="3.90.79.10">
    <property type="entry name" value="Nucleoside Triphosphate Pyrophosphohydrolase"/>
    <property type="match status" value="1"/>
</dbReference>
<comment type="caution">
    <text evidence="8">The sequence shown here is derived from an EMBL/GenBank/DDBJ whole genome shotgun (WGS) entry which is preliminary data.</text>
</comment>
<proteinExistence type="inferred from homology"/>